<dbReference type="Pfam" id="PF01300">
    <property type="entry name" value="Sua5_yciO_yrdC"/>
    <property type="match status" value="1"/>
</dbReference>
<dbReference type="Gene3D" id="3.90.870.10">
    <property type="entry name" value="DHBP synthase"/>
    <property type="match status" value="1"/>
</dbReference>
<organism evidence="13 14">
    <name type="scientific">Candidatus Daviesbacteria bacterium RIFCSPLOWO2_02_FULL_36_7</name>
    <dbReference type="NCBI Taxonomy" id="1797792"/>
    <lineage>
        <taxon>Bacteria</taxon>
        <taxon>Candidatus Daviesiibacteriota</taxon>
    </lineage>
</organism>
<dbReference type="EC" id="2.7.7.87" evidence="3"/>
<evidence type="ECO:0000259" key="12">
    <source>
        <dbReference type="PROSITE" id="PS51163"/>
    </source>
</evidence>
<gene>
    <name evidence="13" type="ORF">A3I48_02760</name>
</gene>
<dbReference type="InterPro" id="IPR050156">
    <property type="entry name" value="TC-AMP_synthase_SUA5"/>
</dbReference>
<evidence type="ECO:0000313" key="13">
    <source>
        <dbReference type="EMBL" id="OGE64858.1"/>
    </source>
</evidence>
<feature type="domain" description="YrdC-like" evidence="12">
    <location>
        <begin position="30"/>
        <end position="229"/>
    </location>
</feature>
<dbReference type="Proteomes" id="UP000178859">
    <property type="component" value="Unassembled WGS sequence"/>
</dbReference>
<keyword evidence="8" id="KW-0547">Nucleotide-binding</keyword>
<sequence length="260" mass="29170">MVAERTLGIDSVMPSLLRGGFAEKLKTTEPDHLIRVAEMIREGGIVAFPFNGIYGLFGDIDNVDVVEDIVTAKNRPKDKKLIAVTTPETIDMHSDLARTKYPKEQIANLLKDIYALGVILPASTRAPYHLVIGDGIDRTLLTIWTEYPPLRTMIEHLYILGGRGLVGTSANKSGEATHFNPDSLYLDFGTNVRAVVYDYFDHLSAQRRKSTTIIDLTNNYPRLHREGNVSEEEIREALKRHNFPELKVGRDVIEVRARAS</sequence>
<dbReference type="PROSITE" id="PS51163">
    <property type="entry name" value="YRDC"/>
    <property type="match status" value="1"/>
</dbReference>
<keyword evidence="7" id="KW-0548">Nucleotidyltransferase</keyword>
<accession>A0A1F5MHM0</accession>
<evidence type="ECO:0000256" key="6">
    <source>
        <dbReference type="ARBA" id="ARBA00022694"/>
    </source>
</evidence>
<evidence type="ECO:0000256" key="5">
    <source>
        <dbReference type="ARBA" id="ARBA00022679"/>
    </source>
</evidence>
<dbReference type="InterPro" id="IPR006070">
    <property type="entry name" value="Sua5-like_dom"/>
</dbReference>
<dbReference type="GO" id="GO:0005737">
    <property type="term" value="C:cytoplasm"/>
    <property type="evidence" value="ECO:0007669"/>
    <property type="project" value="UniProtKB-SubCell"/>
</dbReference>
<comment type="caution">
    <text evidence="13">The sequence shown here is derived from an EMBL/GenBank/DDBJ whole genome shotgun (WGS) entry which is preliminary data.</text>
</comment>
<evidence type="ECO:0000256" key="4">
    <source>
        <dbReference type="ARBA" id="ARBA00022490"/>
    </source>
</evidence>
<proteinExistence type="inferred from homology"/>
<dbReference type="EMBL" id="MFDT01000028">
    <property type="protein sequence ID" value="OGE64858.1"/>
    <property type="molecule type" value="Genomic_DNA"/>
</dbReference>
<evidence type="ECO:0000256" key="11">
    <source>
        <dbReference type="ARBA" id="ARBA00048366"/>
    </source>
</evidence>
<dbReference type="PANTHER" id="PTHR17490:SF16">
    <property type="entry name" value="THREONYLCARBAMOYL-AMP SYNTHASE"/>
    <property type="match status" value="1"/>
</dbReference>
<dbReference type="GO" id="GO:0005524">
    <property type="term" value="F:ATP binding"/>
    <property type="evidence" value="ECO:0007669"/>
    <property type="project" value="UniProtKB-KW"/>
</dbReference>
<evidence type="ECO:0000256" key="10">
    <source>
        <dbReference type="ARBA" id="ARBA00029774"/>
    </source>
</evidence>
<dbReference type="PANTHER" id="PTHR17490">
    <property type="entry name" value="SUA5"/>
    <property type="match status" value="1"/>
</dbReference>
<dbReference type="GO" id="GO:0008033">
    <property type="term" value="P:tRNA processing"/>
    <property type="evidence" value="ECO:0007669"/>
    <property type="project" value="UniProtKB-KW"/>
</dbReference>
<comment type="subcellular location">
    <subcellularLocation>
        <location evidence="1">Cytoplasm</location>
    </subcellularLocation>
</comment>
<dbReference type="GO" id="GO:0003725">
    <property type="term" value="F:double-stranded RNA binding"/>
    <property type="evidence" value="ECO:0007669"/>
    <property type="project" value="InterPro"/>
</dbReference>
<dbReference type="GO" id="GO:0000049">
    <property type="term" value="F:tRNA binding"/>
    <property type="evidence" value="ECO:0007669"/>
    <property type="project" value="TreeGrafter"/>
</dbReference>
<dbReference type="SUPFAM" id="SSF55821">
    <property type="entry name" value="YrdC/RibB"/>
    <property type="match status" value="1"/>
</dbReference>
<name>A0A1F5MHM0_9BACT</name>
<evidence type="ECO:0000256" key="3">
    <source>
        <dbReference type="ARBA" id="ARBA00012584"/>
    </source>
</evidence>
<keyword evidence="4" id="KW-0963">Cytoplasm</keyword>
<evidence type="ECO:0000256" key="8">
    <source>
        <dbReference type="ARBA" id="ARBA00022741"/>
    </source>
</evidence>
<dbReference type="GO" id="GO:0061710">
    <property type="term" value="F:L-threonylcarbamoyladenylate synthase"/>
    <property type="evidence" value="ECO:0007669"/>
    <property type="project" value="UniProtKB-EC"/>
</dbReference>
<protein>
    <recommendedName>
        <fullName evidence="10">L-threonylcarbamoyladenylate synthase</fullName>
        <ecNumber evidence="3">2.7.7.87</ecNumber>
    </recommendedName>
    <alternativeName>
        <fullName evidence="10">L-threonylcarbamoyladenylate synthase</fullName>
    </alternativeName>
</protein>
<reference evidence="13 14" key="1">
    <citation type="journal article" date="2016" name="Nat. Commun.">
        <title>Thousands of microbial genomes shed light on interconnected biogeochemical processes in an aquifer system.</title>
        <authorList>
            <person name="Anantharaman K."/>
            <person name="Brown C.T."/>
            <person name="Hug L.A."/>
            <person name="Sharon I."/>
            <person name="Castelle C.J."/>
            <person name="Probst A.J."/>
            <person name="Thomas B.C."/>
            <person name="Singh A."/>
            <person name="Wilkins M.J."/>
            <person name="Karaoz U."/>
            <person name="Brodie E.L."/>
            <person name="Williams K.H."/>
            <person name="Hubbard S.S."/>
            <person name="Banfield J.F."/>
        </authorList>
    </citation>
    <scope>NUCLEOTIDE SEQUENCE [LARGE SCALE GENOMIC DNA]</scope>
</reference>
<evidence type="ECO:0000256" key="7">
    <source>
        <dbReference type="ARBA" id="ARBA00022695"/>
    </source>
</evidence>
<keyword evidence="5" id="KW-0808">Transferase</keyword>
<evidence type="ECO:0000256" key="9">
    <source>
        <dbReference type="ARBA" id="ARBA00022840"/>
    </source>
</evidence>
<keyword evidence="9" id="KW-0067">ATP-binding</keyword>
<dbReference type="InterPro" id="IPR017945">
    <property type="entry name" value="DHBP_synth_RibB-like_a/b_dom"/>
</dbReference>
<evidence type="ECO:0000313" key="14">
    <source>
        <dbReference type="Proteomes" id="UP000178859"/>
    </source>
</evidence>
<comment type="catalytic activity">
    <reaction evidence="11">
        <text>L-threonine + hydrogencarbonate + ATP = L-threonylcarbamoyladenylate + diphosphate + H2O</text>
        <dbReference type="Rhea" id="RHEA:36407"/>
        <dbReference type="ChEBI" id="CHEBI:15377"/>
        <dbReference type="ChEBI" id="CHEBI:17544"/>
        <dbReference type="ChEBI" id="CHEBI:30616"/>
        <dbReference type="ChEBI" id="CHEBI:33019"/>
        <dbReference type="ChEBI" id="CHEBI:57926"/>
        <dbReference type="ChEBI" id="CHEBI:73682"/>
        <dbReference type="EC" id="2.7.7.87"/>
    </reaction>
</comment>
<dbReference type="GO" id="GO:0006450">
    <property type="term" value="P:regulation of translational fidelity"/>
    <property type="evidence" value="ECO:0007669"/>
    <property type="project" value="TreeGrafter"/>
</dbReference>
<evidence type="ECO:0000256" key="1">
    <source>
        <dbReference type="ARBA" id="ARBA00004496"/>
    </source>
</evidence>
<comment type="similarity">
    <text evidence="2">Belongs to the SUA5 family.</text>
</comment>
<dbReference type="AlphaFoldDB" id="A0A1F5MHM0"/>
<evidence type="ECO:0000256" key="2">
    <source>
        <dbReference type="ARBA" id="ARBA00007663"/>
    </source>
</evidence>
<keyword evidence="6" id="KW-0819">tRNA processing</keyword>